<gene>
    <name evidence="7" type="ORF">ATY40_BA7502108</name>
</gene>
<dbReference type="GO" id="GO:0005794">
    <property type="term" value="C:Golgi apparatus"/>
    <property type="evidence" value="ECO:0007669"/>
    <property type="project" value="UniProtKB-SubCell"/>
</dbReference>
<dbReference type="InterPro" id="IPR011012">
    <property type="entry name" value="Longin-like_dom_sf"/>
</dbReference>
<dbReference type="InterPro" id="IPR007233">
    <property type="entry name" value="TRAPPC"/>
</dbReference>
<dbReference type="GO" id="GO:0030008">
    <property type="term" value="C:TRAPP complex"/>
    <property type="evidence" value="ECO:0007669"/>
    <property type="project" value="UniProtKB-UniRule"/>
</dbReference>
<dbReference type="Gene3D" id="3.30.450.70">
    <property type="match status" value="1"/>
</dbReference>
<evidence type="ECO:0000256" key="1">
    <source>
        <dbReference type="ARBA" id="ARBA00022448"/>
    </source>
</evidence>
<dbReference type="Pfam" id="PF04099">
    <property type="entry name" value="Sybindin"/>
    <property type="match status" value="1"/>
</dbReference>
<evidence type="ECO:0000313" key="7">
    <source>
        <dbReference type="EMBL" id="ANZ75291.1"/>
    </source>
</evidence>
<evidence type="ECO:0000256" key="3">
    <source>
        <dbReference type="ARBA" id="ARBA00022892"/>
    </source>
</evidence>
<evidence type="ECO:0000256" key="4">
    <source>
        <dbReference type="ARBA" id="ARBA00023034"/>
    </source>
</evidence>
<dbReference type="OrthoDB" id="3364529at2759"/>
<keyword evidence="8" id="KW-1185">Reference proteome</keyword>
<dbReference type="Proteomes" id="UP000094565">
    <property type="component" value="Chromosome 2"/>
</dbReference>
<dbReference type="SMART" id="SM01399">
    <property type="entry name" value="Sybindin"/>
    <property type="match status" value="1"/>
</dbReference>
<comment type="subcellular location">
    <subcellularLocation>
        <location evidence="6">Endoplasmic reticulum</location>
    </subcellularLocation>
    <subcellularLocation>
        <location evidence="6">Golgi apparatus</location>
        <location evidence="6">cis-Golgi network</location>
    </subcellularLocation>
</comment>
<keyword evidence="2 6" id="KW-0256">Endoplasmic reticulum</keyword>
<keyword evidence="4 6" id="KW-0333">Golgi apparatus</keyword>
<accession>A0A1B2JBE1</accession>
<comment type="similarity">
    <text evidence="5">Belongs to the TRAPP small subunits family. BET5 subfamily.</text>
</comment>
<dbReference type="PANTHER" id="PTHR23249:SF16">
    <property type="entry name" value="TRAFFICKING PROTEIN PARTICLE COMPLEX SUBUNIT 1"/>
    <property type="match status" value="1"/>
</dbReference>
<organism evidence="7 8">
    <name type="scientific">Komagataella pastoris</name>
    <name type="common">Yeast</name>
    <name type="synonym">Pichia pastoris</name>
    <dbReference type="NCBI Taxonomy" id="4922"/>
    <lineage>
        <taxon>Eukaryota</taxon>
        <taxon>Fungi</taxon>
        <taxon>Dikarya</taxon>
        <taxon>Ascomycota</taxon>
        <taxon>Saccharomycotina</taxon>
        <taxon>Pichiomycetes</taxon>
        <taxon>Pichiales</taxon>
        <taxon>Pichiaceae</taxon>
        <taxon>Komagataella</taxon>
    </lineage>
</organism>
<evidence type="ECO:0000256" key="6">
    <source>
        <dbReference type="RuleBase" id="RU366065"/>
    </source>
</evidence>
<dbReference type="PANTHER" id="PTHR23249">
    <property type="entry name" value="TRAFFICKING PROTEIN PARTICLE COMPLEX SUBUNIT"/>
    <property type="match status" value="1"/>
</dbReference>
<dbReference type="GO" id="GO:0005783">
    <property type="term" value="C:endoplasmic reticulum"/>
    <property type="evidence" value="ECO:0007669"/>
    <property type="project" value="UniProtKB-SubCell"/>
</dbReference>
<proteinExistence type="inferred from homology"/>
<evidence type="ECO:0000256" key="2">
    <source>
        <dbReference type="ARBA" id="ARBA00022824"/>
    </source>
</evidence>
<evidence type="ECO:0000313" key="8">
    <source>
        <dbReference type="Proteomes" id="UP000094565"/>
    </source>
</evidence>
<dbReference type="GO" id="GO:0006888">
    <property type="term" value="P:endoplasmic reticulum to Golgi vesicle-mediated transport"/>
    <property type="evidence" value="ECO:0007669"/>
    <property type="project" value="UniProtKB-UniRule"/>
</dbReference>
<evidence type="ECO:0000256" key="5">
    <source>
        <dbReference type="ARBA" id="ARBA00038167"/>
    </source>
</evidence>
<protein>
    <recommendedName>
        <fullName evidence="6">Trafficking protein particle complex subunit</fullName>
    </recommendedName>
</protein>
<keyword evidence="3 6" id="KW-0931">ER-Golgi transport</keyword>
<dbReference type="AlphaFoldDB" id="A0A1B2JBE1"/>
<dbReference type="SUPFAM" id="SSF64356">
    <property type="entry name" value="SNARE-like"/>
    <property type="match status" value="1"/>
</dbReference>
<dbReference type="EMBL" id="CP014585">
    <property type="protein sequence ID" value="ANZ75291.1"/>
    <property type="molecule type" value="Genomic_DNA"/>
</dbReference>
<keyword evidence="1 6" id="KW-0813">Transport</keyword>
<reference evidence="7 8" key="1">
    <citation type="submission" date="2016-02" db="EMBL/GenBank/DDBJ databases">
        <title>Comparative genomic and transcriptomic foundation for Pichia pastoris.</title>
        <authorList>
            <person name="Love K.R."/>
            <person name="Shah K.A."/>
            <person name="Whittaker C.A."/>
            <person name="Wu J."/>
            <person name="Bartlett M.C."/>
            <person name="Ma D."/>
            <person name="Leeson R.L."/>
            <person name="Priest M."/>
            <person name="Young S.K."/>
            <person name="Love J.C."/>
        </authorList>
    </citation>
    <scope>NUCLEOTIDE SEQUENCE [LARGE SCALE GENOMIC DNA]</scope>
    <source>
        <strain evidence="7 8">ATCC 28485</strain>
    </source>
</reference>
<name>A0A1B2JBE1_PICPA</name>
<sequence length="98" mass="10753">MSKLSSKLSDGNVLQSFRTGKYKAHLKETATGLKFILISDSNVGDLSGLLNQLYSDLYLNTIVKNGLSPVDFRDGMFIKNMSFVNGADELISQNGDFV</sequence>
<comment type="subunit">
    <text evidence="6">Part of the multisubunit transport protein particle (TRAPP) complex.</text>
</comment>